<keyword evidence="7" id="KW-1185">Reference proteome</keyword>
<dbReference type="GO" id="GO:0003700">
    <property type="term" value="F:DNA-binding transcription factor activity"/>
    <property type="evidence" value="ECO:0007669"/>
    <property type="project" value="TreeGrafter"/>
</dbReference>
<dbReference type="Pfam" id="PF14246">
    <property type="entry name" value="TetR_C_7"/>
    <property type="match status" value="1"/>
</dbReference>
<feature type="DNA-binding region" description="H-T-H motif" evidence="4">
    <location>
        <begin position="57"/>
        <end position="76"/>
    </location>
</feature>
<dbReference type="InterPro" id="IPR050109">
    <property type="entry name" value="HTH-type_TetR-like_transc_reg"/>
</dbReference>
<evidence type="ECO:0000313" key="7">
    <source>
        <dbReference type="Proteomes" id="UP000191135"/>
    </source>
</evidence>
<dbReference type="SUPFAM" id="SSF48498">
    <property type="entry name" value="Tetracyclin repressor-like, C-terminal domain"/>
    <property type="match status" value="1"/>
</dbReference>
<keyword evidence="3" id="KW-0804">Transcription</keyword>
<dbReference type="Gene3D" id="1.10.357.10">
    <property type="entry name" value="Tetracycline Repressor, domain 2"/>
    <property type="match status" value="1"/>
</dbReference>
<dbReference type="GO" id="GO:0000976">
    <property type="term" value="F:transcription cis-regulatory region binding"/>
    <property type="evidence" value="ECO:0007669"/>
    <property type="project" value="TreeGrafter"/>
</dbReference>
<evidence type="ECO:0000256" key="3">
    <source>
        <dbReference type="ARBA" id="ARBA00023163"/>
    </source>
</evidence>
<evidence type="ECO:0000259" key="5">
    <source>
        <dbReference type="PROSITE" id="PS50977"/>
    </source>
</evidence>
<dbReference type="InterPro" id="IPR023772">
    <property type="entry name" value="DNA-bd_HTH_TetR-type_CS"/>
</dbReference>
<sequence>MGFGKARGGFCRPKDETDRCVFRGLGRHAAGEDPAKRAQILEGARQVFMNVGFDAASMNDITRAAGVSKGTIYVYFENKGELFQTIILEAKQRIFEDLRQTLAEDDAVDSVLTRFGAQLATGLTCEETIRAMRIAIGVAERFPELVRTFFGDHPDNLIETLTAFVAARCETGELVADEPRVAAQQLLDLCTGHLWKMRLFGLMDGPPPQADIQRMAERGVRTFMNSYGAEAARRS</sequence>
<evidence type="ECO:0000313" key="6">
    <source>
        <dbReference type="EMBL" id="AQZ53577.1"/>
    </source>
</evidence>
<dbReference type="InterPro" id="IPR039536">
    <property type="entry name" value="TetR_C_Proteobacteria"/>
</dbReference>
<dbReference type="AlphaFoldDB" id="A0A1U9Z777"/>
<dbReference type="InterPro" id="IPR036271">
    <property type="entry name" value="Tet_transcr_reg_TetR-rel_C_sf"/>
</dbReference>
<dbReference type="PANTHER" id="PTHR30055:SF146">
    <property type="entry name" value="HTH-TYPE TRANSCRIPTIONAL DUAL REGULATOR CECR"/>
    <property type="match status" value="1"/>
</dbReference>
<accession>A0A1U9Z777</accession>
<evidence type="ECO:0000256" key="4">
    <source>
        <dbReference type="PROSITE-ProRule" id="PRU00335"/>
    </source>
</evidence>
<protein>
    <submittedName>
        <fullName evidence="6">Putative HTH-type transcriptional regulator YfiR</fullName>
    </submittedName>
</protein>
<dbReference type="SUPFAM" id="SSF46689">
    <property type="entry name" value="Homeodomain-like"/>
    <property type="match status" value="1"/>
</dbReference>
<dbReference type="Pfam" id="PF00440">
    <property type="entry name" value="TetR_N"/>
    <property type="match status" value="1"/>
</dbReference>
<dbReference type="Proteomes" id="UP000191135">
    <property type="component" value="Chromosome"/>
</dbReference>
<feature type="domain" description="HTH tetR-type" evidence="5">
    <location>
        <begin position="34"/>
        <end position="94"/>
    </location>
</feature>
<dbReference type="PROSITE" id="PS01081">
    <property type="entry name" value="HTH_TETR_1"/>
    <property type="match status" value="1"/>
</dbReference>
<dbReference type="RefSeq" id="WP_018064369.1">
    <property type="nucleotide sequence ID" value="NZ_AQWH01000007.1"/>
</dbReference>
<evidence type="ECO:0000256" key="2">
    <source>
        <dbReference type="ARBA" id="ARBA00023125"/>
    </source>
</evidence>
<dbReference type="EMBL" id="CP020330">
    <property type="protein sequence ID" value="AQZ53577.1"/>
    <property type="molecule type" value="Genomic_DNA"/>
</dbReference>
<dbReference type="PANTHER" id="PTHR30055">
    <property type="entry name" value="HTH-TYPE TRANSCRIPTIONAL REGULATOR RUTR"/>
    <property type="match status" value="1"/>
</dbReference>
<dbReference type="KEGG" id="mmed:Mame_04284"/>
<organism evidence="6 7">
    <name type="scientific">Martelella mediterranea DSM 17316</name>
    <dbReference type="NCBI Taxonomy" id="1122214"/>
    <lineage>
        <taxon>Bacteria</taxon>
        <taxon>Pseudomonadati</taxon>
        <taxon>Pseudomonadota</taxon>
        <taxon>Alphaproteobacteria</taxon>
        <taxon>Hyphomicrobiales</taxon>
        <taxon>Aurantimonadaceae</taxon>
        <taxon>Martelella</taxon>
    </lineage>
</organism>
<keyword evidence="2 4" id="KW-0238">DNA-binding</keyword>
<dbReference type="PROSITE" id="PS50977">
    <property type="entry name" value="HTH_TETR_2"/>
    <property type="match status" value="1"/>
</dbReference>
<evidence type="ECO:0000256" key="1">
    <source>
        <dbReference type="ARBA" id="ARBA00023015"/>
    </source>
</evidence>
<reference evidence="6 7" key="1">
    <citation type="submission" date="2017-03" db="EMBL/GenBank/DDBJ databases">
        <title>Foreign affairs: Plasmid Transfer between Roseobacters and Rhizobia.</title>
        <authorList>
            <person name="Bartling P."/>
            <person name="Bunk B."/>
            <person name="Overmann J."/>
            <person name="Brinkmann H."/>
            <person name="Petersen J."/>
        </authorList>
    </citation>
    <scope>NUCLEOTIDE SEQUENCE [LARGE SCALE GENOMIC DNA]</scope>
    <source>
        <strain evidence="6 7">MACL11</strain>
    </source>
</reference>
<dbReference type="FunFam" id="1.10.10.60:FF:000141">
    <property type="entry name" value="TetR family transcriptional regulator"/>
    <property type="match status" value="1"/>
</dbReference>
<name>A0A1U9Z777_9HYPH</name>
<keyword evidence="1" id="KW-0805">Transcription regulation</keyword>
<dbReference type="STRING" id="1122214.Mame_04284"/>
<dbReference type="PRINTS" id="PR00455">
    <property type="entry name" value="HTHTETR"/>
</dbReference>
<proteinExistence type="predicted"/>
<gene>
    <name evidence="6" type="primary">yfiR_2</name>
    <name evidence="6" type="ORF">Mame_04284</name>
</gene>
<dbReference type="InterPro" id="IPR009057">
    <property type="entry name" value="Homeodomain-like_sf"/>
</dbReference>
<dbReference type="eggNOG" id="COG1309">
    <property type="taxonomic scope" value="Bacteria"/>
</dbReference>
<dbReference type="InterPro" id="IPR001647">
    <property type="entry name" value="HTH_TetR"/>
</dbReference>